<evidence type="ECO:0000313" key="3">
    <source>
        <dbReference type="Proteomes" id="UP000612352"/>
    </source>
</evidence>
<organism evidence="2 3">
    <name type="scientific">Brachybacterium halotolerans</name>
    <dbReference type="NCBI Taxonomy" id="2795215"/>
    <lineage>
        <taxon>Bacteria</taxon>
        <taxon>Bacillati</taxon>
        <taxon>Actinomycetota</taxon>
        <taxon>Actinomycetes</taxon>
        <taxon>Micrococcales</taxon>
        <taxon>Dermabacteraceae</taxon>
        <taxon>Brachybacterium</taxon>
    </lineage>
</organism>
<keyword evidence="1" id="KW-0812">Transmembrane</keyword>
<feature type="transmembrane region" description="Helical" evidence="1">
    <location>
        <begin position="154"/>
        <end position="174"/>
    </location>
</feature>
<sequence>MTLAGLLTFFGLAVVTMDVLGGVIAATFLARGMRPLHLLYFLGGYAVAVLAVTLVLKPILAFVGHWLAPVLDSGTRVSVIQLVVGCALLGFAAYQCRSALRPRPPKDHHTIDQVGSLAVGGLLLSLTTFADPTFTIAVGLAMQTHSLLEEIVLLVAWNVIYQLPLVTVTVLSQFGLHTRVLRALENFFGPRRRILLLIFSGLLTLGGLVVIVDGIVALTSTHHSWLQSLLLLRSEHAG</sequence>
<keyword evidence="3" id="KW-1185">Reference proteome</keyword>
<dbReference type="RefSeq" id="WP_200501413.1">
    <property type="nucleotide sequence ID" value="NZ_JAEDAJ010000002.1"/>
</dbReference>
<gene>
    <name evidence="2" type="ORF">I8D64_05010</name>
</gene>
<proteinExistence type="predicted"/>
<feature type="transmembrane region" description="Helical" evidence="1">
    <location>
        <begin position="42"/>
        <end position="67"/>
    </location>
</feature>
<dbReference type="Proteomes" id="UP000612352">
    <property type="component" value="Unassembled WGS sequence"/>
</dbReference>
<evidence type="ECO:0008006" key="4">
    <source>
        <dbReference type="Google" id="ProtNLM"/>
    </source>
</evidence>
<accession>A0ABS1B8D3</accession>
<name>A0ABS1B8D3_9MICO</name>
<dbReference type="EMBL" id="JAEDAJ010000002">
    <property type="protein sequence ID" value="MBK0330757.1"/>
    <property type="molecule type" value="Genomic_DNA"/>
</dbReference>
<protein>
    <recommendedName>
        <fullName evidence="4">GAP family protein</fullName>
    </recommendedName>
</protein>
<feature type="transmembrane region" description="Helical" evidence="1">
    <location>
        <begin position="6"/>
        <end position="30"/>
    </location>
</feature>
<feature type="transmembrane region" description="Helical" evidence="1">
    <location>
        <begin position="79"/>
        <end position="96"/>
    </location>
</feature>
<evidence type="ECO:0000256" key="1">
    <source>
        <dbReference type="SAM" id="Phobius"/>
    </source>
</evidence>
<keyword evidence="1" id="KW-1133">Transmembrane helix</keyword>
<feature type="transmembrane region" description="Helical" evidence="1">
    <location>
        <begin position="194"/>
        <end position="218"/>
    </location>
</feature>
<reference evidence="2 3" key="1">
    <citation type="submission" date="2020-12" db="EMBL/GenBank/DDBJ databases">
        <title>Brachybacterium sp. MASK1Z-5, whole genome shotgun sequence.</title>
        <authorList>
            <person name="Tuo L."/>
        </authorList>
    </citation>
    <scope>NUCLEOTIDE SEQUENCE [LARGE SCALE GENOMIC DNA]</scope>
    <source>
        <strain evidence="2 3">MASK1Z-5</strain>
    </source>
</reference>
<comment type="caution">
    <text evidence="2">The sequence shown here is derived from an EMBL/GenBank/DDBJ whole genome shotgun (WGS) entry which is preliminary data.</text>
</comment>
<evidence type="ECO:0000313" key="2">
    <source>
        <dbReference type="EMBL" id="MBK0330757.1"/>
    </source>
</evidence>
<keyword evidence="1" id="KW-0472">Membrane</keyword>
<feature type="transmembrane region" description="Helical" evidence="1">
    <location>
        <begin position="117"/>
        <end position="142"/>
    </location>
</feature>